<evidence type="ECO:0000313" key="3">
    <source>
        <dbReference type="Proteomes" id="UP000315103"/>
    </source>
</evidence>
<dbReference type="NCBIfam" id="NF038094">
    <property type="entry name" value="CueP_fam"/>
    <property type="match status" value="1"/>
</dbReference>
<dbReference type="Pfam" id="PF21172">
    <property type="entry name" value="CueP"/>
    <property type="match status" value="1"/>
</dbReference>
<dbReference type="InterPro" id="IPR047808">
    <property type="entry name" value="CueP-like"/>
</dbReference>
<gene>
    <name evidence="2" type="ORF">FO441_08615</name>
</gene>
<organism evidence="2 3">
    <name type="scientific">Salinicoccus cyprini</name>
    <dbReference type="NCBI Taxonomy" id="2493691"/>
    <lineage>
        <taxon>Bacteria</taxon>
        <taxon>Bacillati</taxon>
        <taxon>Bacillota</taxon>
        <taxon>Bacilli</taxon>
        <taxon>Bacillales</taxon>
        <taxon>Staphylococcaceae</taxon>
        <taxon>Salinicoccus</taxon>
    </lineage>
</organism>
<evidence type="ECO:0000313" key="2">
    <source>
        <dbReference type="EMBL" id="TVT27759.1"/>
    </source>
</evidence>
<comment type="caution">
    <text evidence="2">The sequence shown here is derived from an EMBL/GenBank/DDBJ whole genome shotgun (WGS) entry which is preliminary data.</text>
</comment>
<keyword evidence="1" id="KW-0732">Signal</keyword>
<evidence type="ECO:0000256" key="1">
    <source>
        <dbReference type="SAM" id="SignalP"/>
    </source>
</evidence>
<proteinExistence type="predicted"/>
<accession>A0A558AU16</accession>
<name>A0A558AU16_9STAP</name>
<dbReference type="Proteomes" id="UP000315103">
    <property type="component" value="Unassembled WGS sequence"/>
</dbReference>
<sequence length="168" mass="18987">MKKYLMSVLTILMIVSTGCSNDSASDETSIKEFVSQLSASNVVESASINDRTLVVQDGGEEEIHDLPEDEFFVSIAPYLTYTHPCEHHNLIGCQGELADKEMDVKIIDDQGEVHIDQTLTTLENGFMDFWLPRDREYTIEISYEDKHVEHDFSTFDGDGTCLTDLQLK</sequence>
<dbReference type="OrthoDB" id="73040at2"/>
<dbReference type="Gene3D" id="2.60.40.3700">
    <property type="match status" value="1"/>
</dbReference>
<feature type="chain" id="PRO_5021951072" evidence="1">
    <location>
        <begin position="25"/>
        <end position="168"/>
    </location>
</feature>
<dbReference type="AlphaFoldDB" id="A0A558AU16"/>
<feature type="signal peptide" evidence="1">
    <location>
        <begin position="1"/>
        <end position="24"/>
    </location>
</feature>
<protein>
    <submittedName>
        <fullName evidence="2">Uncharacterized protein</fullName>
    </submittedName>
</protein>
<dbReference type="EMBL" id="VMSJ01000003">
    <property type="protein sequence ID" value="TVT27759.1"/>
    <property type="molecule type" value="Genomic_DNA"/>
</dbReference>
<dbReference type="PROSITE" id="PS51257">
    <property type="entry name" value="PROKAR_LIPOPROTEIN"/>
    <property type="match status" value="1"/>
</dbReference>
<reference evidence="2 3" key="1">
    <citation type="submission" date="2019-07" db="EMBL/GenBank/DDBJ databases">
        <title>Salinicoccus cyprini sp. nov., isolated from gastro-intestinal tract of mirror carp, Cyprinus carpio var. specularis, collected from Gobind Sagar Reservoir, Himachal Pradesh, India.</title>
        <authorList>
            <person name="Talwar C."/>
            <person name="Singh A.K."/>
            <person name="Lal R."/>
            <person name="Negi R.K."/>
        </authorList>
    </citation>
    <scope>NUCLEOTIDE SEQUENCE [LARGE SCALE GENOMIC DNA]</scope>
    <source>
        <strain evidence="2 3">CT19</strain>
    </source>
</reference>
<dbReference type="RefSeq" id="WP_145288715.1">
    <property type="nucleotide sequence ID" value="NZ_VMSJ01000003.1"/>
</dbReference>
<keyword evidence="3" id="KW-1185">Reference proteome</keyword>